<evidence type="ECO:0000313" key="4">
    <source>
        <dbReference type="Proteomes" id="UP001190452"/>
    </source>
</evidence>
<dbReference type="RefSeq" id="WP_063393390.1">
    <property type="nucleotide sequence ID" value="NZ_CATVWW010000006.1"/>
</dbReference>
<dbReference type="Proteomes" id="UP001190002">
    <property type="component" value="Unassembled WGS sequence"/>
</dbReference>
<dbReference type="AlphaFoldDB" id="A0AAD2EKP7"/>
<name>A0AAD2EKP7_9RALS</name>
<dbReference type="EMBL" id="CAUDKV010000025">
    <property type="protein sequence ID" value="CAJ0894197.1"/>
    <property type="molecule type" value="Genomic_DNA"/>
</dbReference>
<reference evidence="1 4" key="1">
    <citation type="submission" date="2023-07" db="EMBL/GenBank/DDBJ databases">
        <authorList>
            <person name="Peeters C."/>
        </authorList>
    </citation>
    <scope>NUCLEOTIDE SEQUENCE</scope>
    <source>
        <strain evidence="2 4">R-77569</strain>
        <strain evidence="1">R-77591</strain>
    </source>
</reference>
<evidence type="ECO:0000313" key="2">
    <source>
        <dbReference type="EMBL" id="CAJ0894197.1"/>
    </source>
</evidence>
<organism evidence="1 3">
    <name type="scientific">Ralstonia mannitolilytica</name>
    <dbReference type="NCBI Taxonomy" id="105219"/>
    <lineage>
        <taxon>Bacteria</taxon>
        <taxon>Pseudomonadati</taxon>
        <taxon>Pseudomonadota</taxon>
        <taxon>Betaproteobacteria</taxon>
        <taxon>Burkholderiales</taxon>
        <taxon>Burkholderiaceae</taxon>
        <taxon>Ralstonia</taxon>
    </lineage>
</organism>
<accession>A0AAD2EKP7</accession>
<evidence type="ECO:0000313" key="1">
    <source>
        <dbReference type="EMBL" id="CAJ0689006.1"/>
    </source>
</evidence>
<evidence type="ECO:0000313" key="3">
    <source>
        <dbReference type="Proteomes" id="UP001190002"/>
    </source>
</evidence>
<comment type="caution">
    <text evidence="1">The sequence shown here is derived from an EMBL/GenBank/DDBJ whole genome shotgun (WGS) entry which is preliminary data.</text>
</comment>
<proteinExistence type="predicted"/>
<gene>
    <name evidence="2" type="ORF">R77569_04378</name>
    <name evidence="1" type="ORF">R77591_03345</name>
</gene>
<keyword evidence="4" id="KW-1185">Reference proteome</keyword>
<protein>
    <recommendedName>
        <fullName evidence="5">Cytochrome oxidase</fullName>
    </recommendedName>
</protein>
<dbReference type="Proteomes" id="UP001190452">
    <property type="component" value="Unassembled WGS sequence"/>
</dbReference>
<sequence>MAMLSAIATAVFLVLFVGITWWAFSAHRRAANAESAMLPFMLPDEAEVAGARIDASHPRVNKDTQS</sequence>
<evidence type="ECO:0008006" key="5">
    <source>
        <dbReference type="Google" id="ProtNLM"/>
    </source>
</evidence>
<dbReference type="EMBL" id="CATVXE010000014">
    <property type="protein sequence ID" value="CAJ0689006.1"/>
    <property type="molecule type" value="Genomic_DNA"/>
</dbReference>